<dbReference type="OrthoDB" id="1834812at2759"/>
<reference evidence="2" key="1">
    <citation type="submission" date="2019-11" db="EMBL/GenBank/DDBJ databases">
        <authorList>
            <person name="Liu Y."/>
            <person name="Hou J."/>
            <person name="Li T.-Q."/>
            <person name="Guan C.-H."/>
            <person name="Wu X."/>
            <person name="Wu H.-Z."/>
            <person name="Ling F."/>
            <person name="Zhang R."/>
            <person name="Shi X.-G."/>
            <person name="Ren J.-P."/>
            <person name="Chen E.-F."/>
            <person name="Sun J.-M."/>
        </authorList>
    </citation>
    <scope>NUCLEOTIDE SEQUENCE</scope>
    <source>
        <strain evidence="2">Adult_tree_wgs_1</strain>
        <tissue evidence="2">Leaves</tissue>
    </source>
</reference>
<proteinExistence type="predicted"/>
<dbReference type="Proteomes" id="UP000626092">
    <property type="component" value="Unassembled WGS sequence"/>
</dbReference>
<sequence>MASYLFKLVALVTPTREASFDILTDSVEFEGLVASLEKPLFRGEGFGQIFCFMNQGVKYLKYTSDSDVSLGEFEAQYEEKKTKFNKMASSYGKMAFSISKLSERVISLEEKITRTMKILKKLESELSSCKAKQSSSQSDLIKYSENISNYEKDLHAALDVVEQRKRKGAHYDAMKGAFDAVSRGEEGGVSKKIRATAFLTLFFEVLGWLGSFLFNFGEN</sequence>
<protein>
    <submittedName>
        <fullName evidence="2">Uncharacterized protein</fullName>
    </submittedName>
</protein>
<evidence type="ECO:0000256" key="1">
    <source>
        <dbReference type="SAM" id="Phobius"/>
    </source>
</evidence>
<keyword evidence="3" id="KW-1185">Reference proteome</keyword>
<keyword evidence="1" id="KW-1133">Transmembrane helix</keyword>
<gene>
    <name evidence="2" type="ORF">RHSIM_Rhsim02G0187300</name>
</gene>
<accession>A0A834LVT9</accession>
<keyword evidence="1" id="KW-0472">Membrane</keyword>
<dbReference type="EMBL" id="WJXA01000002">
    <property type="protein sequence ID" value="KAF7150014.1"/>
    <property type="molecule type" value="Genomic_DNA"/>
</dbReference>
<keyword evidence="1" id="KW-0812">Transmembrane</keyword>
<organism evidence="2 3">
    <name type="scientific">Rhododendron simsii</name>
    <name type="common">Sims's rhododendron</name>
    <dbReference type="NCBI Taxonomy" id="118357"/>
    <lineage>
        <taxon>Eukaryota</taxon>
        <taxon>Viridiplantae</taxon>
        <taxon>Streptophyta</taxon>
        <taxon>Embryophyta</taxon>
        <taxon>Tracheophyta</taxon>
        <taxon>Spermatophyta</taxon>
        <taxon>Magnoliopsida</taxon>
        <taxon>eudicotyledons</taxon>
        <taxon>Gunneridae</taxon>
        <taxon>Pentapetalae</taxon>
        <taxon>asterids</taxon>
        <taxon>Ericales</taxon>
        <taxon>Ericaceae</taxon>
        <taxon>Ericoideae</taxon>
        <taxon>Rhodoreae</taxon>
        <taxon>Rhododendron</taxon>
    </lineage>
</organism>
<dbReference type="SUPFAM" id="SSF57997">
    <property type="entry name" value="Tropomyosin"/>
    <property type="match status" value="1"/>
</dbReference>
<evidence type="ECO:0000313" key="3">
    <source>
        <dbReference type="Proteomes" id="UP000626092"/>
    </source>
</evidence>
<feature type="transmembrane region" description="Helical" evidence="1">
    <location>
        <begin position="197"/>
        <end position="216"/>
    </location>
</feature>
<comment type="caution">
    <text evidence="2">The sequence shown here is derived from an EMBL/GenBank/DDBJ whole genome shotgun (WGS) entry which is preliminary data.</text>
</comment>
<evidence type="ECO:0000313" key="2">
    <source>
        <dbReference type="EMBL" id="KAF7150014.1"/>
    </source>
</evidence>
<dbReference type="AlphaFoldDB" id="A0A834LVT9"/>
<dbReference type="Gene3D" id="1.20.5.340">
    <property type="match status" value="1"/>
</dbReference>
<name>A0A834LVT9_RHOSS</name>